<dbReference type="KEGG" id="vg:5142430"/>
<protein>
    <submittedName>
        <fullName evidence="2">Uncharacterized protein</fullName>
    </submittedName>
</protein>
<dbReference type="GeneID" id="5142430"/>
<organismHost>
    <name type="scientific">Haloarcula hispanica</name>
    <dbReference type="NCBI Taxonomy" id="51589"/>
</organismHost>
<evidence type="ECO:0000313" key="3">
    <source>
        <dbReference type="Proteomes" id="UP000002259"/>
    </source>
</evidence>
<dbReference type="EMBL" id="AF191797">
    <property type="protein sequence ID" value="AAQ13794.1"/>
    <property type="molecule type" value="Genomic_DNA"/>
</dbReference>
<keyword evidence="1" id="KW-1133">Transmembrane helix</keyword>
<name>Q25BD5_HIS2V</name>
<evidence type="ECO:0000256" key="1">
    <source>
        <dbReference type="SAM" id="Phobius"/>
    </source>
</evidence>
<keyword evidence="3" id="KW-1185">Reference proteome</keyword>
<sequence length="60" mass="7046">MIDYTRTHVLEYRSDGMVVARNEPPLRVRAISVSFDVWLIYGAYVGMCVTFTLRCLAYYY</sequence>
<dbReference type="Proteomes" id="UP000002259">
    <property type="component" value="Segment"/>
</dbReference>
<organism evidence="2 3">
    <name type="scientific">His 2 virus</name>
    <name type="common">His2V</name>
    <name type="synonym">Haloarcula hispanica virus 2</name>
    <dbReference type="NCBI Taxonomy" id="128710"/>
    <lineage>
        <taxon>Viruses</taxon>
        <taxon>Monodnaviria</taxon>
        <taxon>Trapavirae</taxon>
        <taxon>Saleviricota</taxon>
        <taxon>Huolimaviricetes</taxon>
        <taxon>Haloruvirales</taxon>
        <taxon>Pleolipoviridae</taxon>
        <taxon>Gammapleolipovirus</taxon>
        <taxon>Gammapleolipovirus australiense</taxon>
        <taxon>Gammapleolipovirus His2</taxon>
    </lineage>
</organism>
<accession>Q25BD5</accession>
<reference evidence="2 3" key="1">
    <citation type="journal article" date="2006" name="Virology">
        <title>His1 and His2 are distantly related, spindle-shaped haloviruses belonging to the novel virus group, Salterprovirus.</title>
        <authorList>
            <person name="Bath C."/>
            <person name="Cukalac T."/>
            <person name="Porter K."/>
            <person name="Dyall-Smith M.L."/>
        </authorList>
    </citation>
    <scope>NUCLEOTIDE SEQUENCE</scope>
</reference>
<dbReference type="RefSeq" id="YP_529655.1">
    <property type="nucleotide sequence ID" value="NC_007918.1"/>
</dbReference>
<keyword evidence="1" id="KW-0812">Transmembrane</keyword>
<proteinExistence type="predicted"/>
<evidence type="ECO:0000313" key="2">
    <source>
        <dbReference type="EMBL" id="AAQ13794.1"/>
    </source>
</evidence>
<feature type="transmembrane region" description="Helical" evidence="1">
    <location>
        <begin position="38"/>
        <end position="59"/>
    </location>
</feature>
<keyword evidence="1" id="KW-0472">Membrane</keyword>